<evidence type="ECO:0000256" key="1">
    <source>
        <dbReference type="ARBA" id="ARBA00022741"/>
    </source>
</evidence>
<dbReference type="Gene3D" id="1.25.40.10">
    <property type="entry name" value="Tetratricopeptide repeat domain"/>
    <property type="match status" value="1"/>
</dbReference>
<organism evidence="4 5">
    <name type="scientific">Actinoplanes cyaneus</name>
    <dbReference type="NCBI Taxonomy" id="52696"/>
    <lineage>
        <taxon>Bacteria</taxon>
        <taxon>Bacillati</taxon>
        <taxon>Actinomycetota</taxon>
        <taxon>Actinomycetes</taxon>
        <taxon>Micromonosporales</taxon>
        <taxon>Micromonosporaceae</taxon>
        <taxon>Actinoplanes</taxon>
    </lineage>
</organism>
<dbReference type="InterPro" id="IPR016032">
    <property type="entry name" value="Sig_transdc_resp-reg_C-effctor"/>
</dbReference>
<dbReference type="GO" id="GO:0005524">
    <property type="term" value="F:ATP binding"/>
    <property type="evidence" value="ECO:0007669"/>
    <property type="project" value="UniProtKB-KW"/>
</dbReference>
<protein>
    <recommendedName>
        <fullName evidence="3">HTH luxR-type domain-containing protein</fullName>
    </recommendedName>
</protein>
<dbReference type="SMART" id="SM00421">
    <property type="entry name" value="HTH_LUXR"/>
    <property type="match status" value="1"/>
</dbReference>
<dbReference type="CDD" id="cd06170">
    <property type="entry name" value="LuxR_C_like"/>
    <property type="match status" value="1"/>
</dbReference>
<dbReference type="EMBL" id="BOMH01000051">
    <property type="protein sequence ID" value="GID68784.1"/>
    <property type="molecule type" value="Genomic_DNA"/>
</dbReference>
<comment type="caution">
    <text evidence="4">The sequence shown here is derived from an EMBL/GenBank/DDBJ whole genome shotgun (WGS) entry which is preliminary data.</text>
</comment>
<feature type="domain" description="HTH luxR-type" evidence="3">
    <location>
        <begin position="844"/>
        <end position="909"/>
    </location>
</feature>
<dbReference type="RefSeq" id="WP_203749374.1">
    <property type="nucleotide sequence ID" value="NZ_BAAAUC010000006.1"/>
</dbReference>
<dbReference type="AlphaFoldDB" id="A0A919INA3"/>
<keyword evidence="1" id="KW-0547">Nucleotide-binding</keyword>
<dbReference type="Proteomes" id="UP000619479">
    <property type="component" value="Unassembled WGS sequence"/>
</dbReference>
<dbReference type="GO" id="GO:0005737">
    <property type="term" value="C:cytoplasm"/>
    <property type="evidence" value="ECO:0007669"/>
    <property type="project" value="TreeGrafter"/>
</dbReference>
<dbReference type="PROSITE" id="PS50043">
    <property type="entry name" value="HTH_LUXR_2"/>
    <property type="match status" value="1"/>
</dbReference>
<dbReference type="Pfam" id="PF13191">
    <property type="entry name" value="AAA_16"/>
    <property type="match status" value="1"/>
</dbReference>
<dbReference type="SMART" id="SM00382">
    <property type="entry name" value="AAA"/>
    <property type="match status" value="1"/>
</dbReference>
<reference evidence="4" key="1">
    <citation type="submission" date="2021-01" db="EMBL/GenBank/DDBJ databases">
        <title>Whole genome shotgun sequence of Actinoplanes cyaneus NBRC 14990.</title>
        <authorList>
            <person name="Komaki H."/>
            <person name="Tamura T."/>
        </authorList>
    </citation>
    <scope>NUCLEOTIDE SEQUENCE</scope>
    <source>
        <strain evidence="4">NBRC 14990</strain>
    </source>
</reference>
<dbReference type="Pfam" id="PF00196">
    <property type="entry name" value="GerE"/>
    <property type="match status" value="1"/>
</dbReference>
<dbReference type="GO" id="GO:0004016">
    <property type="term" value="F:adenylate cyclase activity"/>
    <property type="evidence" value="ECO:0007669"/>
    <property type="project" value="TreeGrafter"/>
</dbReference>
<dbReference type="Gene3D" id="1.10.10.10">
    <property type="entry name" value="Winged helix-like DNA-binding domain superfamily/Winged helix DNA-binding domain"/>
    <property type="match status" value="1"/>
</dbReference>
<gene>
    <name evidence="4" type="ORF">Acy02nite_66650</name>
</gene>
<dbReference type="InterPro" id="IPR041664">
    <property type="entry name" value="AAA_16"/>
</dbReference>
<dbReference type="InterPro" id="IPR011990">
    <property type="entry name" value="TPR-like_helical_dom_sf"/>
</dbReference>
<dbReference type="GO" id="GO:0006355">
    <property type="term" value="P:regulation of DNA-templated transcription"/>
    <property type="evidence" value="ECO:0007669"/>
    <property type="project" value="InterPro"/>
</dbReference>
<dbReference type="InterPro" id="IPR000792">
    <property type="entry name" value="Tscrpt_reg_LuxR_C"/>
</dbReference>
<keyword evidence="5" id="KW-1185">Reference proteome</keyword>
<evidence type="ECO:0000256" key="2">
    <source>
        <dbReference type="ARBA" id="ARBA00022840"/>
    </source>
</evidence>
<dbReference type="SUPFAM" id="SSF46894">
    <property type="entry name" value="C-terminal effector domain of the bipartite response regulators"/>
    <property type="match status" value="1"/>
</dbReference>
<dbReference type="PANTHER" id="PTHR16305">
    <property type="entry name" value="TESTICULAR SOLUBLE ADENYLYL CYCLASE"/>
    <property type="match status" value="1"/>
</dbReference>
<dbReference type="PRINTS" id="PR00038">
    <property type="entry name" value="HTHLUXR"/>
</dbReference>
<name>A0A919INA3_9ACTN</name>
<keyword evidence="2" id="KW-0067">ATP-binding</keyword>
<dbReference type="InterPro" id="IPR027417">
    <property type="entry name" value="P-loop_NTPase"/>
</dbReference>
<accession>A0A919INA3</accession>
<evidence type="ECO:0000313" key="5">
    <source>
        <dbReference type="Proteomes" id="UP000619479"/>
    </source>
</evidence>
<dbReference type="SUPFAM" id="SSF48452">
    <property type="entry name" value="TPR-like"/>
    <property type="match status" value="2"/>
</dbReference>
<evidence type="ECO:0000259" key="3">
    <source>
        <dbReference type="PROSITE" id="PS50043"/>
    </source>
</evidence>
<proteinExistence type="predicted"/>
<dbReference type="GO" id="GO:0003677">
    <property type="term" value="F:DNA binding"/>
    <property type="evidence" value="ECO:0007669"/>
    <property type="project" value="InterPro"/>
</dbReference>
<sequence>MTLSSPVLIGRHDLLDLADRRLTEAAQCRGELLLLAGEAGIGKTRLLREITRRATGAGFAVIAAATAPGAAEVAAGLLTDLGAGLRRDPATAGTGERIMERLREGAEGDPDRHRRLLVADLTEMIERVAACPRPMLITLEDLHWADDLTLDVLARLALRAHTLPILLIGTFRSDELYPRVPMRMWRTRLLTQRNAEEIRLPRLGREDTAALAAAITGAVPARISAVFDRSDGIPLHVEEFLAAPDGVPDTLADAVLLRAEQLGPQARELAGAASVLGRSFDLDLLVAITGLAPAMIDAALRELGERFFLQPRGDGLAYDFRHALIRDALYTDLDPLRRRELHGKAAEAAAAAGFAAAFVSDQFERAQRPREAFPYAVSAAAEAVALSAHQEAADLYRRALRTAEPGTDRAPLLAAFAAELAAIDDNAGADRAYSQAHDLLLAAGDPDAAAALLPGWVAVRHLLGDRLEQRVAALRAGIPLATGVTLASLHAALAAAYMLDRRLAEALADGSEARRLYGETPDLDLDATVGSVLLFLGRLDEGGELLEDVIARATAANLERQAARAYRMLGSSMSVLVEYERAHRWLTAGIAYAERVERFNDRHYMAAHLAHVSWATGDFAGASAQARAALADGRGGITTRITALHVLGYAALVSDPEAARAALTEAAELGGAMRELQRVSPAWWGLAELALLAGDAGAAITWCEKGWAASAEIKDASYLFPYVVTGARAYLAGSGPTRAREWVTRVSELLRERAIPGTLGAIDHAWGIIHLAEGQTGRARPLLAAAASFWTGRRRFWEGTAVLLDQARCAHRSRRPGEAAGFVAAARDAFGALPAAWLAGTPSARADSSPLTARELEVARLVASGRTDREIAGTLVISPRTVAAHVEHIRTKLGVGRRTQIAGWLATVEPSS</sequence>
<dbReference type="InterPro" id="IPR003593">
    <property type="entry name" value="AAA+_ATPase"/>
</dbReference>
<dbReference type="InterPro" id="IPR036388">
    <property type="entry name" value="WH-like_DNA-bd_sf"/>
</dbReference>
<dbReference type="PANTHER" id="PTHR16305:SF35">
    <property type="entry name" value="TRANSCRIPTIONAL ACTIVATOR DOMAIN"/>
    <property type="match status" value="1"/>
</dbReference>
<dbReference type="SUPFAM" id="SSF52540">
    <property type="entry name" value="P-loop containing nucleoside triphosphate hydrolases"/>
    <property type="match status" value="1"/>
</dbReference>
<evidence type="ECO:0000313" key="4">
    <source>
        <dbReference type="EMBL" id="GID68784.1"/>
    </source>
</evidence>